<protein>
    <submittedName>
        <fullName evidence="4">Cell division protein FtsL</fullName>
    </submittedName>
</protein>
<proteinExistence type="predicted"/>
<name>A0A162UQ55_9CLOT</name>
<reference evidence="4 5" key="1">
    <citation type="submission" date="2016-04" db="EMBL/GenBank/DDBJ databases">
        <title>Genome sequence of Clostridium magnum DSM 2767.</title>
        <authorList>
            <person name="Poehlein A."/>
            <person name="Uhlig R."/>
            <person name="Fischer R."/>
            <person name="Bahl H."/>
            <person name="Daniel R."/>
        </authorList>
    </citation>
    <scope>NUCLEOTIDE SEQUENCE [LARGE SCALE GENOMIC DNA]</scope>
    <source>
        <strain evidence="4 5">DSM 2767</strain>
    </source>
</reference>
<sequence length="162" mass="19333">MVNENSVIRGNTVLKPNYNPYEDDQLQREEERERKLKQNKQRNRRVKSKVKVMRNIIFTFITGLTLVGRYCIIYDMQRELNSVRSSISVINKENENLKVELVKYNNLQMIEETAINKLKMIKPDKSGAIYTNLSKEVIQSREQKKEIEAQQNIWNRLRKILF</sequence>
<keyword evidence="3" id="KW-1133">Transmembrane helix</keyword>
<dbReference type="GO" id="GO:0051301">
    <property type="term" value="P:cell division"/>
    <property type="evidence" value="ECO:0007669"/>
    <property type="project" value="UniProtKB-KW"/>
</dbReference>
<accession>A0A162UQ55</accession>
<evidence type="ECO:0000313" key="5">
    <source>
        <dbReference type="Proteomes" id="UP000076603"/>
    </source>
</evidence>
<keyword evidence="4" id="KW-0131">Cell cycle</keyword>
<evidence type="ECO:0000256" key="1">
    <source>
        <dbReference type="SAM" id="Coils"/>
    </source>
</evidence>
<organism evidence="4 5">
    <name type="scientific">Clostridium magnum DSM 2767</name>
    <dbReference type="NCBI Taxonomy" id="1121326"/>
    <lineage>
        <taxon>Bacteria</taxon>
        <taxon>Bacillati</taxon>
        <taxon>Bacillota</taxon>
        <taxon>Clostridia</taxon>
        <taxon>Eubacteriales</taxon>
        <taxon>Clostridiaceae</taxon>
        <taxon>Clostridium</taxon>
    </lineage>
</organism>
<feature type="compositionally biased region" description="Basic and acidic residues" evidence="2">
    <location>
        <begin position="25"/>
        <end position="36"/>
    </location>
</feature>
<gene>
    <name evidence="4" type="primary">ftsL</name>
    <name evidence="4" type="ORF">CLMAG_12230</name>
</gene>
<feature type="transmembrane region" description="Helical" evidence="3">
    <location>
        <begin position="52"/>
        <end position="70"/>
    </location>
</feature>
<dbReference type="Pfam" id="PF04977">
    <property type="entry name" value="DivIC"/>
    <property type="match status" value="1"/>
</dbReference>
<keyword evidence="3" id="KW-0472">Membrane</keyword>
<dbReference type="EMBL" id="LWAE01000001">
    <property type="protein sequence ID" value="KZL94170.1"/>
    <property type="molecule type" value="Genomic_DNA"/>
</dbReference>
<keyword evidence="5" id="KW-1185">Reference proteome</keyword>
<dbReference type="STRING" id="1121326.CLMAG_12230"/>
<evidence type="ECO:0000313" key="4">
    <source>
        <dbReference type="EMBL" id="KZL94170.1"/>
    </source>
</evidence>
<feature type="coiled-coil region" evidence="1">
    <location>
        <begin position="87"/>
        <end position="150"/>
    </location>
</feature>
<keyword evidence="1" id="KW-0175">Coiled coil</keyword>
<comment type="caution">
    <text evidence="4">The sequence shown here is derived from an EMBL/GenBank/DDBJ whole genome shotgun (WGS) entry which is preliminary data.</text>
</comment>
<keyword evidence="3" id="KW-0812">Transmembrane</keyword>
<feature type="region of interest" description="Disordered" evidence="2">
    <location>
        <begin position="1"/>
        <end position="44"/>
    </location>
</feature>
<dbReference type="Proteomes" id="UP000076603">
    <property type="component" value="Unassembled WGS sequence"/>
</dbReference>
<dbReference type="PATRIC" id="fig|1121326.3.peg.1190"/>
<keyword evidence="4" id="KW-0132">Cell division</keyword>
<evidence type="ECO:0000256" key="2">
    <source>
        <dbReference type="SAM" id="MobiDB-lite"/>
    </source>
</evidence>
<dbReference type="AlphaFoldDB" id="A0A162UQ55"/>
<evidence type="ECO:0000256" key="3">
    <source>
        <dbReference type="SAM" id="Phobius"/>
    </source>
</evidence>
<dbReference type="InterPro" id="IPR007060">
    <property type="entry name" value="FtsL/DivIC"/>
</dbReference>